<reference evidence="1" key="1">
    <citation type="journal article" date="2015" name="Nature">
        <title>Complex archaea that bridge the gap between prokaryotes and eukaryotes.</title>
        <authorList>
            <person name="Spang A."/>
            <person name="Saw J.H."/>
            <person name="Jorgensen S.L."/>
            <person name="Zaremba-Niedzwiedzka K."/>
            <person name="Martijn J."/>
            <person name="Lind A.E."/>
            <person name="van Eijk R."/>
            <person name="Schleper C."/>
            <person name="Guy L."/>
            <person name="Ettema T.J."/>
        </authorList>
    </citation>
    <scope>NUCLEOTIDE SEQUENCE</scope>
</reference>
<comment type="caution">
    <text evidence="1">The sequence shown here is derived from an EMBL/GenBank/DDBJ whole genome shotgun (WGS) entry which is preliminary data.</text>
</comment>
<dbReference type="Gene3D" id="3.30.420.10">
    <property type="entry name" value="Ribonuclease H-like superfamily/Ribonuclease H"/>
    <property type="match status" value="1"/>
</dbReference>
<dbReference type="EMBL" id="LAZR01015999">
    <property type="protein sequence ID" value="KKM06417.1"/>
    <property type="molecule type" value="Genomic_DNA"/>
</dbReference>
<evidence type="ECO:0008006" key="2">
    <source>
        <dbReference type="Google" id="ProtNLM"/>
    </source>
</evidence>
<evidence type="ECO:0000313" key="1">
    <source>
        <dbReference type="EMBL" id="KKM06417.1"/>
    </source>
</evidence>
<dbReference type="AlphaFoldDB" id="A0A0F9HTF6"/>
<protein>
    <recommendedName>
        <fullName evidence="2">Holliday junction nuclease RuvC</fullName>
    </recommendedName>
</protein>
<sequence>MRRRPVNSKTKVGERVVVGIDPDLNHTGLCVIGEGEVLDAVLVKPIDLDPRFGDLRYRMARALALELEDIFANFGPDLVVIEWQAIRPSDPRPNDILELCSVAGVALGLCARKGILVERPLPVAWKGSVPKKIHQPKILTAAGLSVDSVPFEGIPRGKLNHVIDALGLAIWGSQ</sequence>
<gene>
    <name evidence="1" type="ORF">LCGC14_1744230</name>
</gene>
<accession>A0A0F9HTF6</accession>
<name>A0A0F9HTF6_9ZZZZ</name>
<organism evidence="1">
    <name type="scientific">marine sediment metagenome</name>
    <dbReference type="NCBI Taxonomy" id="412755"/>
    <lineage>
        <taxon>unclassified sequences</taxon>
        <taxon>metagenomes</taxon>
        <taxon>ecological metagenomes</taxon>
    </lineage>
</organism>
<dbReference type="InterPro" id="IPR012337">
    <property type="entry name" value="RNaseH-like_sf"/>
</dbReference>
<proteinExistence type="predicted"/>
<dbReference type="GO" id="GO:0003676">
    <property type="term" value="F:nucleic acid binding"/>
    <property type="evidence" value="ECO:0007669"/>
    <property type="project" value="InterPro"/>
</dbReference>
<dbReference type="InterPro" id="IPR036397">
    <property type="entry name" value="RNaseH_sf"/>
</dbReference>
<dbReference type="SUPFAM" id="SSF53098">
    <property type="entry name" value="Ribonuclease H-like"/>
    <property type="match status" value="1"/>
</dbReference>